<feature type="domain" description="GH3 C-terminal" evidence="2">
    <location>
        <begin position="538"/>
        <end position="658"/>
    </location>
</feature>
<gene>
    <name evidence="3" type="ORF">EDS130_LOCUS42383</name>
</gene>
<evidence type="ECO:0000313" key="3">
    <source>
        <dbReference type="EMBL" id="CAF1497034.1"/>
    </source>
</evidence>
<dbReference type="Gene3D" id="3.40.50.12780">
    <property type="entry name" value="N-terminal domain of ligase-like"/>
    <property type="match status" value="1"/>
</dbReference>
<name>A0A815SVQ4_ADIRI</name>
<evidence type="ECO:0000313" key="4">
    <source>
        <dbReference type="Proteomes" id="UP000663852"/>
    </source>
</evidence>
<dbReference type="InterPro" id="IPR020845">
    <property type="entry name" value="AMP-binding_CS"/>
</dbReference>
<organism evidence="3 4">
    <name type="scientific">Adineta ricciae</name>
    <name type="common">Rotifer</name>
    <dbReference type="NCBI Taxonomy" id="249248"/>
    <lineage>
        <taxon>Eukaryota</taxon>
        <taxon>Metazoa</taxon>
        <taxon>Spiralia</taxon>
        <taxon>Gnathifera</taxon>
        <taxon>Rotifera</taxon>
        <taxon>Eurotatoria</taxon>
        <taxon>Bdelloidea</taxon>
        <taxon>Adinetida</taxon>
        <taxon>Adinetidae</taxon>
        <taxon>Adineta</taxon>
    </lineage>
</organism>
<dbReference type="GO" id="GO:0016881">
    <property type="term" value="F:acid-amino acid ligase activity"/>
    <property type="evidence" value="ECO:0007669"/>
    <property type="project" value="TreeGrafter"/>
</dbReference>
<dbReference type="EMBL" id="CAJNOJ010000614">
    <property type="protein sequence ID" value="CAF1497034.1"/>
    <property type="molecule type" value="Genomic_DNA"/>
</dbReference>
<dbReference type="InterPro" id="IPR004993">
    <property type="entry name" value="GH3"/>
</dbReference>
<dbReference type="AlphaFoldDB" id="A0A815SVQ4"/>
<accession>A0A815SVQ4</accession>
<dbReference type="Pfam" id="PF03321">
    <property type="entry name" value="GH3"/>
    <property type="match status" value="1"/>
</dbReference>
<dbReference type="InterPro" id="IPR055378">
    <property type="entry name" value="GH3_C"/>
</dbReference>
<protein>
    <submittedName>
        <fullName evidence="3">Uncharacterized protein</fullName>
    </submittedName>
</protein>
<dbReference type="OrthoDB" id="10004661at2759"/>
<dbReference type="Proteomes" id="UP000663852">
    <property type="component" value="Unassembled WGS sequence"/>
</dbReference>
<comment type="caution">
    <text evidence="3">The sequence shown here is derived from an EMBL/GenBank/DDBJ whole genome shotgun (WGS) entry which is preliminary data.</text>
</comment>
<reference evidence="3" key="1">
    <citation type="submission" date="2021-02" db="EMBL/GenBank/DDBJ databases">
        <authorList>
            <person name="Nowell W R."/>
        </authorList>
    </citation>
    <scope>NUCLEOTIDE SEQUENCE</scope>
</reference>
<dbReference type="GO" id="GO:0005737">
    <property type="term" value="C:cytoplasm"/>
    <property type="evidence" value="ECO:0007669"/>
    <property type="project" value="TreeGrafter"/>
</dbReference>
<dbReference type="Pfam" id="PF23572">
    <property type="entry name" value="GH3_C"/>
    <property type="match status" value="1"/>
</dbReference>
<dbReference type="PANTHER" id="PTHR31901:SF9">
    <property type="entry name" value="GH3 DOMAIN-CONTAINING PROTEIN"/>
    <property type="match status" value="1"/>
</dbReference>
<dbReference type="PANTHER" id="PTHR31901">
    <property type="entry name" value="GH3 DOMAIN-CONTAINING PROTEIN"/>
    <property type="match status" value="1"/>
</dbReference>
<evidence type="ECO:0000259" key="2">
    <source>
        <dbReference type="Pfam" id="PF23572"/>
    </source>
</evidence>
<evidence type="ECO:0000259" key="1">
    <source>
        <dbReference type="Pfam" id="PF23571"/>
    </source>
</evidence>
<dbReference type="InterPro" id="IPR042099">
    <property type="entry name" value="ANL_N_sf"/>
</dbReference>
<dbReference type="Pfam" id="PF23571">
    <property type="entry name" value="GH3_M"/>
    <property type="match status" value="1"/>
</dbReference>
<dbReference type="PROSITE" id="PS00455">
    <property type="entry name" value="AMP_BINDING"/>
    <property type="match status" value="1"/>
</dbReference>
<proteinExistence type="predicted"/>
<sequence length="671" mass="76708">MGSVLSTIRNSITQQSQVVAWCSLFFTSLTGIALLSSYSPRVRVILKRWIRIQVRQWLMDPYMKGSNTDAFVSYYRKVLCHQQKINNDLLENILRNNHSCAFFRDRSIAFSCSKGEPNTLVDEFREKVPLTTYSDYRDYFEQTVLHGATNQVVSDRIIYFALSSGTTGKPKTIPITKKIIEKYFTLARISPSVIWRSLPNASYPVPEQRSFVLLSGQQAKSFLRSKDGTPMGALSQILSVVSPFPGVRLIASNFSVIALDLVERIPDFYTNLFVQLVFALAIPDLFSYTVTFAPEFIHTINLIETSREEMALCIASASFNSSVIVQSKIHDRQLIKRLNRALYETLLEYGGTTYQSERAKHIRKVCMERKEPGLLHRLWPKLIYATTALSGSFSSYKQQAQFYCGDKIVLTNLTVYSASEGYLGTIASIHTDEYVLSPTTVFFEFIREEDVHQTQPKTCLLSEIEPGCRYELVCTTEAGLVRYRMGDIIECTRFLTRADDLVPLPSELHQIPRIPLISVAYRMGNLLDIIGEKTTEQNLIDTIAKTVDEWRQQGIIADIIDFTSYPKLDAFPPCYIFFFELGDDQLYETLQLTVDKLVDQYLRQFNFVYDRARDATYIACAKCNFVRNGTFSTFIHEKLLTAHASPIQVKPHRLLKTEQHIQYFHANCLGQ</sequence>
<feature type="domain" description="GH3 middle" evidence="1">
    <location>
        <begin position="434"/>
        <end position="497"/>
    </location>
</feature>
<dbReference type="InterPro" id="IPR055377">
    <property type="entry name" value="GH3_M"/>
</dbReference>